<protein>
    <recommendedName>
        <fullName evidence="2">LysM domain-containing protein</fullName>
    </recommendedName>
</protein>
<dbReference type="SMART" id="SM00257">
    <property type="entry name" value="LysM"/>
    <property type="match status" value="2"/>
</dbReference>
<keyword evidence="1" id="KW-0812">Transmembrane</keyword>
<dbReference type="Proteomes" id="UP000230707">
    <property type="component" value="Unassembled WGS sequence"/>
</dbReference>
<dbReference type="Gene3D" id="3.10.350.10">
    <property type="entry name" value="LysM domain"/>
    <property type="match status" value="2"/>
</dbReference>
<dbReference type="PANTHER" id="PTHR34700">
    <property type="entry name" value="POTASSIUM BINDING PROTEIN KBP"/>
    <property type="match status" value="1"/>
</dbReference>
<dbReference type="SUPFAM" id="SSF54106">
    <property type="entry name" value="LysM domain"/>
    <property type="match status" value="2"/>
</dbReference>
<feature type="transmembrane region" description="Helical" evidence="1">
    <location>
        <begin position="15"/>
        <end position="33"/>
    </location>
</feature>
<sequence length="184" mass="20855">MWKKFLKQLDFPESYISITLGFLVVIAGGLLFYRYLTNKNQNNTTPTKDITFEEQKPDEAKVELPATYTVLENDSLWKIAEKFYGSGYNWVSIVSANKIKNSDKIAVGQTLTIPKAEVIRPESEKVLSTSTQVEKTYTVVTGDYLWKIALKEYGDGYAWTKIANANNLKNPDLIYPGTILKLPN</sequence>
<feature type="domain" description="LysM" evidence="2">
    <location>
        <begin position="66"/>
        <end position="113"/>
    </location>
</feature>
<proteinExistence type="predicted"/>
<evidence type="ECO:0000256" key="1">
    <source>
        <dbReference type="SAM" id="Phobius"/>
    </source>
</evidence>
<dbReference type="PANTHER" id="PTHR34700:SF4">
    <property type="entry name" value="PHAGE-LIKE ELEMENT PBSX PROTEIN XKDP"/>
    <property type="match status" value="1"/>
</dbReference>
<reference evidence="3 4" key="1">
    <citation type="submission" date="2017-09" db="EMBL/GenBank/DDBJ databases">
        <title>Depth-based differentiation of microbial function through sediment-hosted aquifers and enrichment of novel symbionts in the deep terrestrial subsurface.</title>
        <authorList>
            <person name="Probst A.J."/>
            <person name="Ladd B."/>
            <person name="Jarett J.K."/>
            <person name="Geller-Mcgrath D.E."/>
            <person name="Sieber C.M."/>
            <person name="Emerson J.B."/>
            <person name="Anantharaman K."/>
            <person name="Thomas B.C."/>
            <person name="Malmstrom R."/>
            <person name="Stieglmeier M."/>
            <person name="Klingl A."/>
            <person name="Woyke T."/>
            <person name="Ryan C.M."/>
            <person name="Banfield J.F."/>
        </authorList>
    </citation>
    <scope>NUCLEOTIDE SEQUENCE [LARGE SCALE GENOMIC DNA]</scope>
    <source>
        <strain evidence="3">CG11_big_fil_rev_8_21_14_0_20_37_11</strain>
    </source>
</reference>
<evidence type="ECO:0000313" key="3">
    <source>
        <dbReference type="EMBL" id="PIR07946.1"/>
    </source>
</evidence>
<dbReference type="InterPro" id="IPR018392">
    <property type="entry name" value="LysM"/>
</dbReference>
<dbReference type="CDD" id="cd00118">
    <property type="entry name" value="LysM"/>
    <property type="match status" value="2"/>
</dbReference>
<dbReference type="PROSITE" id="PS51782">
    <property type="entry name" value="LYSM"/>
    <property type="match status" value="2"/>
</dbReference>
<dbReference type="InterPro" id="IPR036779">
    <property type="entry name" value="LysM_dom_sf"/>
</dbReference>
<evidence type="ECO:0000259" key="2">
    <source>
        <dbReference type="PROSITE" id="PS51782"/>
    </source>
</evidence>
<feature type="domain" description="LysM" evidence="2">
    <location>
        <begin position="135"/>
        <end position="182"/>
    </location>
</feature>
<dbReference type="InterPro" id="IPR052196">
    <property type="entry name" value="Bact_Kbp"/>
</dbReference>
<dbReference type="Pfam" id="PF01476">
    <property type="entry name" value="LysM"/>
    <property type="match status" value="2"/>
</dbReference>
<comment type="caution">
    <text evidence="3">The sequence shown here is derived from an EMBL/GenBank/DDBJ whole genome shotgun (WGS) entry which is preliminary data.</text>
</comment>
<keyword evidence="1" id="KW-1133">Transmembrane helix</keyword>
<keyword evidence="1" id="KW-0472">Membrane</keyword>
<dbReference type="AlphaFoldDB" id="A0A2H0NIG7"/>
<dbReference type="EMBL" id="PCWS01000126">
    <property type="protein sequence ID" value="PIR07946.1"/>
    <property type="molecule type" value="Genomic_DNA"/>
</dbReference>
<evidence type="ECO:0000313" key="4">
    <source>
        <dbReference type="Proteomes" id="UP000230707"/>
    </source>
</evidence>
<accession>A0A2H0NIG7</accession>
<organism evidence="3 4">
    <name type="scientific">Candidatus Gottesmanbacteria bacterium CG11_big_fil_rev_8_21_14_0_20_37_11</name>
    <dbReference type="NCBI Taxonomy" id="1974575"/>
    <lineage>
        <taxon>Bacteria</taxon>
        <taxon>Candidatus Gottesmaniibacteriota</taxon>
    </lineage>
</organism>
<gene>
    <name evidence="3" type="ORF">COV53_05500</name>
</gene>
<name>A0A2H0NIG7_9BACT</name>